<dbReference type="InterPro" id="IPR052402">
    <property type="entry name" value="ADCK_kinase"/>
</dbReference>
<dbReference type="PANTHER" id="PTHR45890:SF1">
    <property type="entry name" value="AARF DOMAIN CONTAINING KINASE 2"/>
    <property type="match status" value="1"/>
</dbReference>
<dbReference type="InterPro" id="IPR000719">
    <property type="entry name" value="Prot_kinase_dom"/>
</dbReference>
<dbReference type="Pfam" id="PF03109">
    <property type="entry name" value="ABC1"/>
    <property type="match status" value="1"/>
</dbReference>
<dbReference type="PROSITE" id="PS50011">
    <property type="entry name" value="PROTEIN_KINASE_DOM"/>
    <property type="match status" value="1"/>
</dbReference>
<dbReference type="GO" id="GO:0005524">
    <property type="term" value="F:ATP binding"/>
    <property type="evidence" value="ECO:0007669"/>
    <property type="project" value="InterPro"/>
</dbReference>
<name>A0A6C0BT22_9ZZZZ</name>
<evidence type="ECO:0000259" key="1">
    <source>
        <dbReference type="PROSITE" id="PS50011"/>
    </source>
</evidence>
<organism evidence="2">
    <name type="scientific">viral metagenome</name>
    <dbReference type="NCBI Taxonomy" id="1070528"/>
    <lineage>
        <taxon>unclassified sequences</taxon>
        <taxon>metagenomes</taxon>
        <taxon>organismal metagenomes</taxon>
    </lineage>
</organism>
<evidence type="ECO:0000313" key="2">
    <source>
        <dbReference type="EMBL" id="QHS95210.1"/>
    </source>
</evidence>
<dbReference type="GO" id="GO:0004672">
    <property type="term" value="F:protein kinase activity"/>
    <property type="evidence" value="ECO:0007669"/>
    <property type="project" value="InterPro"/>
</dbReference>
<dbReference type="Gene3D" id="1.10.510.10">
    <property type="entry name" value="Transferase(Phosphotransferase) domain 1"/>
    <property type="match status" value="1"/>
</dbReference>
<protein>
    <recommendedName>
        <fullName evidence="1">Protein kinase domain-containing protein</fullName>
    </recommendedName>
</protein>
<dbReference type="InterPro" id="IPR011009">
    <property type="entry name" value="Kinase-like_dom_sf"/>
</dbReference>
<proteinExistence type="predicted"/>
<dbReference type="InterPro" id="IPR004147">
    <property type="entry name" value="ABC1_dom"/>
</dbReference>
<accession>A0A6C0BT22</accession>
<dbReference type="EMBL" id="MN739245">
    <property type="protein sequence ID" value="QHS95210.1"/>
    <property type="molecule type" value="Genomic_DNA"/>
</dbReference>
<feature type="domain" description="Protein kinase" evidence="1">
    <location>
        <begin position="110"/>
        <end position="403"/>
    </location>
</feature>
<dbReference type="SUPFAM" id="SSF56112">
    <property type="entry name" value="Protein kinase-like (PK-like)"/>
    <property type="match status" value="1"/>
</dbReference>
<dbReference type="AlphaFoldDB" id="A0A6C0BT22"/>
<sequence>MCLNIYNYFKLCYRLYSYYSFYQNNNEHNITILDNIIFSVQECGSVMIKFCQWITPKLELIYLDTVQKDEEKPQWLIKLENFYEKCENHSLEYTKNHYYHIFNENIEDKYSIGDIIGSGSIGQTYLLTEKSTGNEYVMKILHPNVKKQISFFKRFMKIILYFSCIKNKFKKIFPFDLFEFIDQFNQQTNFIDESNHLLYFYKEYENNNFIIIPRLIKCSQSIIIMTYEKGVSLDDSKLDDYQKNKIVNLYHLFVRNNQMLKNYNHGDLHPGNWKVSIDEENNKDHKLVFYDFGYCWSIPNDLFKEVGTTFFDTFEECDNINPMESIDKLTHLMYLSILYPDGNKDEFKKDLKRFVEVKFKNLDNLNIYVCLKIIVEYCINHNLYINPILLQCFIILIQGQKMFEKYGLMTSKNNVISDYTVYREKYLDILTFCRTYNIFPEHSEYIEYKLNNKQIEVTNIFDTIDLDESIKELLIPK</sequence>
<reference evidence="2" key="1">
    <citation type="journal article" date="2020" name="Nature">
        <title>Giant virus diversity and host interactions through global metagenomics.</title>
        <authorList>
            <person name="Schulz F."/>
            <person name="Roux S."/>
            <person name="Paez-Espino D."/>
            <person name="Jungbluth S."/>
            <person name="Walsh D.A."/>
            <person name="Denef V.J."/>
            <person name="McMahon K.D."/>
            <person name="Konstantinidis K.T."/>
            <person name="Eloe-Fadrosh E.A."/>
            <person name="Kyrpides N.C."/>
            <person name="Woyke T."/>
        </authorList>
    </citation>
    <scope>NUCLEOTIDE SEQUENCE</scope>
    <source>
        <strain evidence="2">GVMAG-M-3300018428-35</strain>
    </source>
</reference>
<dbReference type="PANTHER" id="PTHR45890">
    <property type="entry name" value="AARF DOMAIN CONTAINING KINASE 2 (PREDICTED)"/>
    <property type="match status" value="1"/>
</dbReference>